<dbReference type="InterPro" id="IPR032173">
    <property type="entry name" value="DUF5007"/>
</dbReference>
<evidence type="ECO:0008006" key="3">
    <source>
        <dbReference type="Google" id="ProtNLM"/>
    </source>
</evidence>
<evidence type="ECO:0000313" key="1">
    <source>
        <dbReference type="EMBL" id="SFH00289.1"/>
    </source>
</evidence>
<accession>A0A1I2WHX7</accession>
<proteinExistence type="predicted"/>
<keyword evidence="2" id="KW-1185">Reference proteome</keyword>
<gene>
    <name evidence="1" type="ORF">SAMN04489864_10431</name>
</gene>
<dbReference type="Proteomes" id="UP000199666">
    <property type="component" value="Unassembled WGS sequence"/>
</dbReference>
<organism evidence="1 2">
    <name type="scientific">Pedobacter insulae</name>
    <dbReference type="NCBI Taxonomy" id="414048"/>
    <lineage>
        <taxon>Bacteria</taxon>
        <taxon>Pseudomonadati</taxon>
        <taxon>Bacteroidota</taxon>
        <taxon>Sphingobacteriia</taxon>
        <taxon>Sphingobacteriales</taxon>
        <taxon>Sphingobacteriaceae</taxon>
        <taxon>Pedobacter</taxon>
    </lineage>
</organism>
<dbReference type="PROSITE" id="PS51257">
    <property type="entry name" value="PROKAR_LIPOPROTEIN"/>
    <property type="match status" value="1"/>
</dbReference>
<reference evidence="1 2" key="1">
    <citation type="submission" date="2016-10" db="EMBL/GenBank/DDBJ databases">
        <authorList>
            <person name="de Groot N.N."/>
        </authorList>
    </citation>
    <scope>NUCLEOTIDE SEQUENCE [LARGE SCALE GENOMIC DNA]</scope>
    <source>
        <strain evidence="1 2">DSM 18684</strain>
    </source>
</reference>
<evidence type="ECO:0000313" key="2">
    <source>
        <dbReference type="Proteomes" id="UP000199666"/>
    </source>
</evidence>
<protein>
    <recommendedName>
        <fullName evidence="3">DUF5007 domain-containing protein</fullName>
    </recommendedName>
</protein>
<dbReference type="EMBL" id="FOPP01000004">
    <property type="protein sequence ID" value="SFH00289.1"/>
    <property type="molecule type" value="Genomic_DNA"/>
</dbReference>
<dbReference type="Pfam" id="PF16398">
    <property type="entry name" value="DUF5007"/>
    <property type="match status" value="1"/>
</dbReference>
<dbReference type="OrthoDB" id="737630at2"/>
<name>A0A1I2WHX7_9SPHI</name>
<dbReference type="RefSeq" id="WP_090993003.1">
    <property type="nucleotide sequence ID" value="NZ_FOPP01000004.1"/>
</dbReference>
<sequence>MNKNIFLSFLTLGVLSISILLTSCKDNIPDVRLSLSDDSQFTVKSYQPVLGRNTLFTDNFSIGSSSIPLNFKIVNMRRFTGEAAPELTDYFPVQVWKSAYDGSEKSIAEIEAKRKIENHQLFEIRQHSGQFMMWAKANSNFVRAQPDSGYVFDVEVSNSGGRKYYKDFKLRPFKERAFEPSTIIANVGQSTLLGGIPFFSNIRGERTGRYLSQSQEDVVVLFNKKSDVGNSLTFKFVDTLFNPIDPSKFNTTQWSSLVHGFDMVKDAEKVTYKVAYPIPLAAYPTQYTVGNGERALSTFKYERQGFGNVKEAAFLRLEYAIFEKGDWEIIIWFKTERPKFTND</sequence>
<dbReference type="STRING" id="414048.SAMN04489864_10431"/>
<dbReference type="AlphaFoldDB" id="A0A1I2WHX7"/>